<keyword evidence="1" id="KW-1133">Transmembrane helix</keyword>
<comment type="caution">
    <text evidence="2">The sequence shown here is derived from an EMBL/GenBank/DDBJ whole genome shotgun (WGS) entry which is preliminary data.</text>
</comment>
<protein>
    <recommendedName>
        <fullName evidence="4">TMhelix containing protein</fullName>
    </recommendedName>
</protein>
<name>A0ABR8G218_9NOSO</name>
<evidence type="ECO:0000256" key="1">
    <source>
        <dbReference type="SAM" id="Phobius"/>
    </source>
</evidence>
<feature type="transmembrane region" description="Helical" evidence="1">
    <location>
        <begin position="12"/>
        <end position="36"/>
    </location>
</feature>
<keyword evidence="1" id="KW-0472">Membrane</keyword>
<reference evidence="2 3" key="1">
    <citation type="journal article" date="2020" name="ISME J.">
        <title>Comparative genomics reveals insights into cyanobacterial evolution and habitat adaptation.</title>
        <authorList>
            <person name="Chen M.Y."/>
            <person name="Teng W.K."/>
            <person name="Zhao L."/>
            <person name="Hu C.X."/>
            <person name="Zhou Y.K."/>
            <person name="Han B.P."/>
            <person name="Song L.R."/>
            <person name="Shu W.S."/>
        </authorList>
    </citation>
    <scope>NUCLEOTIDE SEQUENCE [LARGE SCALE GENOMIC DNA]</scope>
    <source>
        <strain evidence="2 3">FACHB-130</strain>
    </source>
</reference>
<organism evidence="2 3">
    <name type="scientific">Nostoc spongiaeforme FACHB-130</name>
    <dbReference type="NCBI Taxonomy" id="1357510"/>
    <lineage>
        <taxon>Bacteria</taxon>
        <taxon>Bacillati</taxon>
        <taxon>Cyanobacteriota</taxon>
        <taxon>Cyanophyceae</taxon>
        <taxon>Nostocales</taxon>
        <taxon>Nostocaceae</taxon>
        <taxon>Nostoc</taxon>
    </lineage>
</organism>
<evidence type="ECO:0000313" key="3">
    <source>
        <dbReference type="Proteomes" id="UP000603457"/>
    </source>
</evidence>
<sequence>MKAKKLMAIAFFLIPLIADLFIPGSGIVMEFAFLMWELLKKEEDDLERSPH</sequence>
<dbReference type="Proteomes" id="UP000603457">
    <property type="component" value="Unassembled WGS sequence"/>
</dbReference>
<keyword evidence="3" id="KW-1185">Reference proteome</keyword>
<accession>A0ABR8G218</accession>
<keyword evidence="1" id="KW-0812">Transmembrane</keyword>
<proteinExistence type="predicted"/>
<dbReference type="RefSeq" id="WP_190969913.1">
    <property type="nucleotide sequence ID" value="NZ_JACJTB010000039.1"/>
</dbReference>
<evidence type="ECO:0000313" key="2">
    <source>
        <dbReference type="EMBL" id="MBD2597235.1"/>
    </source>
</evidence>
<gene>
    <name evidence="2" type="ORF">H6G74_23340</name>
</gene>
<dbReference type="EMBL" id="JACJTB010000039">
    <property type="protein sequence ID" value="MBD2597235.1"/>
    <property type="molecule type" value="Genomic_DNA"/>
</dbReference>
<evidence type="ECO:0008006" key="4">
    <source>
        <dbReference type="Google" id="ProtNLM"/>
    </source>
</evidence>